<feature type="transmembrane region" description="Helical" evidence="2">
    <location>
        <begin position="318"/>
        <end position="344"/>
    </location>
</feature>
<keyword evidence="4" id="KW-1185">Reference proteome</keyword>
<feature type="transmembrane region" description="Helical" evidence="2">
    <location>
        <begin position="54"/>
        <end position="78"/>
    </location>
</feature>
<dbReference type="Proteomes" id="UP000199603">
    <property type="component" value="Unassembled WGS sequence"/>
</dbReference>
<dbReference type="GO" id="GO:0015297">
    <property type="term" value="F:antiporter activity"/>
    <property type="evidence" value="ECO:0007669"/>
    <property type="project" value="InterPro"/>
</dbReference>
<proteinExistence type="predicted"/>
<dbReference type="CDD" id="cd13131">
    <property type="entry name" value="MATE_NorM_like"/>
    <property type="match status" value="1"/>
</dbReference>
<feature type="transmembrane region" description="Helical" evidence="2">
    <location>
        <begin position="196"/>
        <end position="217"/>
    </location>
</feature>
<evidence type="ECO:0000313" key="4">
    <source>
        <dbReference type="Proteomes" id="UP000199603"/>
    </source>
</evidence>
<dbReference type="PANTHER" id="PTHR43298">
    <property type="entry name" value="MULTIDRUG RESISTANCE PROTEIN NORM-RELATED"/>
    <property type="match status" value="1"/>
</dbReference>
<feature type="transmembrane region" description="Helical" evidence="2">
    <location>
        <begin position="393"/>
        <end position="413"/>
    </location>
</feature>
<feature type="transmembrane region" description="Helical" evidence="2">
    <location>
        <begin position="425"/>
        <end position="447"/>
    </location>
</feature>
<keyword evidence="2" id="KW-0472">Membrane</keyword>
<keyword evidence="2" id="KW-0812">Transmembrane</keyword>
<dbReference type="InterPro" id="IPR002528">
    <property type="entry name" value="MATE_fam"/>
</dbReference>
<dbReference type="Pfam" id="PF01554">
    <property type="entry name" value="MatE"/>
    <property type="match status" value="2"/>
</dbReference>
<gene>
    <name evidence="3" type="ORF">SAMN04488509_1258</name>
</gene>
<dbReference type="EMBL" id="FNAG01000025">
    <property type="protein sequence ID" value="SDE13483.1"/>
    <property type="molecule type" value="Genomic_DNA"/>
</dbReference>
<evidence type="ECO:0000256" key="1">
    <source>
        <dbReference type="ARBA" id="ARBA00022448"/>
    </source>
</evidence>
<dbReference type="STRING" id="265719.SAMN04488509_1258"/>
<feature type="transmembrane region" description="Helical" evidence="2">
    <location>
        <begin position="283"/>
        <end position="306"/>
    </location>
</feature>
<keyword evidence="2" id="KW-1133">Transmembrane helix</keyword>
<reference evidence="3 4" key="1">
    <citation type="submission" date="2016-10" db="EMBL/GenBank/DDBJ databases">
        <authorList>
            <person name="de Groot N.N."/>
        </authorList>
    </citation>
    <scope>NUCLEOTIDE SEQUENCE [LARGE SCALE GENOMIC DNA]</scope>
    <source>
        <strain evidence="3 4">DSM 16957</strain>
    </source>
</reference>
<feature type="transmembrane region" description="Helical" evidence="2">
    <location>
        <begin position="248"/>
        <end position="271"/>
    </location>
</feature>
<evidence type="ECO:0000256" key="2">
    <source>
        <dbReference type="SAM" id="Phobius"/>
    </source>
</evidence>
<feature type="transmembrane region" description="Helical" evidence="2">
    <location>
        <begin position="136"/>
        <end position="157"/>
    </location>
</feature>
<dbReference type="OrthoDB" id="9780160at2"/>
<dbReference type="NCBIfam" id="TIGR00797">
    <property type="entry name" value="matE"/>
    <property type="match status" value="1"/>
</dbReference>
<organism evidence="3 4">
    <name type="scientific">Aquimonas voraii</name>
    <dbReference type="NCBI Taxonomy" id="265719"/>
    <lineage>
        <taxon>Bacteria</taxon>
        <taxon>Pseudomonadati</taxon>
        <taxon>Pseudomonadota</taxon>
        <taxon>Gammaproteobacteria</taxon>
        <taxon>Lysobacterales</taxon>
        <taxon>Lysobacteraceae</taxon>
        <taxon>Aquimonas</taxon>
    </lineage>
</organism>
<evidence type="ECO:0000313" key="3">
    <source>
        <dbReference type="EMBL" id="SDE13483.1"/>
    </source>
</evidence>
<protein>
    <submittedName>
        <fullName evidence="3">Multidrug resistance protein, MATE family</fullName>
    </submittedName>
</protein>
<dbReference type="RefSeq" id="WP_091246136.1">
    <property type="nucleotide sequence ID" value="NZ_FNAG01000025.1"/>
</dbReference>
<name>A0A1G7AFL5_9GAMM</name>
<sequence length="459" mass="47632">MSAPTPPFFRRLGAEVLATTVLALPLVMGQLSSMMMNVIDTVLAGRHSALTQAAVAIGTAVWSVAILIVIGVLMAIPPTVAQLDGAGRRGEIGTVFRQAVWLALIMGSALAFFVANADWLLALANVAEDVRPQARAFLAGVAPGAPALALFFCFRYLSEGVSLTKPTMLIGLGGLVLLLPLGYALMFGRFGAPELGAQGLGIATAVTLWAQAIAYGLTLRYGRGYVDLDLFAGFEWPRWAPIADLLKIGLPMGFSVFMEGSLFVATALIIGSLGTLQTAAHQVAINLASVTFMIPLGVAMATTVRVGNAVGRGDPRGVAWAGGAGYAITCGTQLASALVLLFGAGAIASVWTKDPAVAALAAQLMVLAAAFQFSDGIQAASAGALRGLKDTRLPAIITVLSYWGLGMPLGYWMGIVNGQGAQGMWYGLILGLSAAALMLTIRFVILARRLRRGALRSGA</sequence>
<keyword evidence="1" id="KW-0813">Transport</keyword>
<dbReference type="GO" id="GO:0005886">
    <property type="term" value="C:plasma membrane"/>
    <property type="evidence" value="ECO:0007669"/>
    <property type="project" value="TreeGrafter"/>
</dbReference>
<dbReference type="PANTHER" id="PTHR43298:SF2">
    <property type="entry name" value="FMN_FAD EXPORTER YEEO-RELATED"/>
    <property type="match status" value="1"/>
</dbReference>
<accession>A0A1G7AFL5</accession>
<dbReference type="AlphaFoldDB" id="A0A1G7AFL5"/>
<dbReference type="GO" id="GO:0042910">
    <property type="term" value="F:xenobiotic transmembrane transporter activity"/>
    <property type="evidence" value="ECO:0007669"/>
    <property type="project" value="InterPro"/>
</dbReference>
<dbReference type="InterPro" id="IPR050222">
    <property type="entry name" value="MATE_MdtK"/>
</dbReference>
<feature type="transmembrane region" description="Helical" evidence="2">
    <location>
        <begin position="99"/>
        <end position="124"/>
    </location>
</feature>
<feature type="transmembrane region" description="Helical" evidence="2">
    <location>
        <begin position="169"/>
        <end position="190"/>
    </location>
</feature>